<dbReference type="RefSeq" id="XP_053057929.1">
    <property type="nucleotide sequence ID" value="XM_053201954.1"/>
</dbReference>
<evidence type="ECO:0000313" key="3">
    <source>
        <dbReference type="RefSeq" id="XP_053057929.1"/>
    </source>
</evidence>
<proteinExistence type="predicted"/>
<feature type="compositionally biased region" description="Polar residues" evidence="1">
    <location>
        <begin position="305"/>
        <end position="318"/>
    </location>
</feature>
<keyword evidence="2" id="KW-1185">Reference proteome</keyword>
<dbReference type="Proteomes" id="UP001652583">
    <property type="component" value="Chromosome X"/>
</dbReference>
<dbReference type="GeneID" id="128311516"/>
<feature type="compositionally biased region" description="Pro residues" evidence="1">
    <location>
        <begin position="442"/>
        <end position="458"/>
    </location>
</feature>
<evidence type="ECO:0000256" key="1">
    <source>
        <dbReference type="SAM" id="MobiDB-lite"/>
    </source>
</evidence>
<feature type="region of interest" description="Disordered" evidence="1">
    <location>
        <begin position="413"/>
        <end position="483"/>
    </location>
</feature>
<accession>A0ABM3NET0</accession>
<reference evidence="3" key="2">
    <citation type="submission" date="2025-08" db="UniProtKB">
        <authorList>
            <consortium name="RefSeq"/>
        </authorList>
    </citation>
    <scope>IDENTIFICATION</scope>
    <source>
        <tissue evidence="3">Blood</tissue>
    </source>
</reference>
<gene>
    <name evidence="3" type="primary">LOC128311516</name>
</gene>
<reference evidence="2" key="1">
    <citation type="submission" date="2025-05" db="UniProtKB">
        <authorList>
            <consortium name="RefSeq"/>
        </authorList>
    </citation>
    <scope>NUCLEOTIDE SEQUENCE [LARGE SCALE GENOMIC DNA]</scope>
</reference>
<feature type="compositionally biased region" description="Pro residues" evidence="1">
    <location>
        <begin position="499"/>
        <end position="515"/>
    </location>
</feature>
<feature type="region of interest" description="Disordered" evidence="1">
    <location>
        <begin position="294"/>
        <end position="371"/>
    </location>
</feature>
<feature type="compositionally biased region" description="Gly residues" evidence="1">
    <location>
        <begin position="521"/>
        <end position="532"/>
    </location>
</feature>
<organism evidence="2 3">
    <name type="scientific">Acinonyx jubatus</name>
    <name type="common">Cheetah</name>
    <dbReference type="NCBI Taxonomy" id="32536"/>
    <lineage>
        <taxon>Eukaryota</taxon>
        <taxon>Metazoa</taxon>
        <taxon>Chordata</taxon>
        <taxon>Craniata</taxon>
        <taxon>Vertebrata</taxon>
        <taxon>Euteleostomi</taxon>
        <taxon>Mammalia</taxon>
        <taxon>Eutheria</taxon>
        <taxon>Laurasiatheria</taxon>
        <taxon>Carnivora</taxon>
        <taxon>Feliformia</taxon>
        <taxon>Felidae</taxon>
        <taxon>Felinae</taxon>
        <taxon>Acinonyx</taxon>
    </lineage>
</organism>
<name>A0ABM3NET0_ACIJB</name>
<evidence type="ECO:0000313" key="2">
    <source>
        <dbReference type="Proteomes" id="UP001652583"/>
    </source>
</evidence>
<feature type="compositionally biased region" description="Gly residues" evidence="1">
    <location>
        <begin position="331"/>
        <end position="340"/>
    </location>
</feature>
<feature type="region of interest" description="Disordered" evidence="1">
    <location>
        <begin position="496"/>
        <end position="611"/>
    </location>
</feature>
<sequence>MMGLPPRPGGHRRGLGPANVRLSQKEQPQPPICTCGGPVALPLDSMTFANDFAVVSPRLESPHSTMRRYPEEDKGMPTIPRKFWLRNMNENVVDGHRTELSLRARLQYRLNLSFFRVLCIKTEFLSMGPFLYAIVCCGCGFCSDGTECGDLLAAGFTRLCLSAQSSYSDLAVPFLLPLSCFLFLTILGHKQRISSKRPASVVPAFLWMSTSSWELDKAQAPGLAHSLLNPTLGPGWALLGSDPGAPETPAGHSNDGSFELFLQSWGAGSVPPFSPDARAPAPRCPLVCRTTKVGGCGNGRRAPQPGSQGTQTPVGSREQSPRDSRPAGAPVWGGGRGLGSRWGSVQHTDSLGQPGEEPPSQRSRPSRAANSLPAPAFAAHWCPPLTPNPARLGLATPPPVPPQWAKQVVEIRPPAAGGGGWGGGKHHRGVAPRSEPLNLSPAPSPRPPRRPQPAPAPAWPDLRKCGRGVGSGGRCRSAADPAGAREWGAVVAARGGPEVPAPAPDPRAVPSPCPAAAPAAPGGGGGGGGGGWRASRESRARVSVRAGSGAPCGAQPWARAHHSAACSPPDAAPFLPGAGARRAPHPSPQARGAHLGARVPPGGRGARTSSAALPPLPQRLAFLHLFIFFNFG</sequence>
<protein>
    <submittedName>
        <fullName evidence="3">Basic proline-rich protein-like</fullName>
    </submittedName>
</protein>